<evidence type="ECO:0000313" key="2">
    <source>
        <dbReference type="Proteomes" id="UP000245981"/>
    </source>
</evidence>
<reference evidence="1 2" key="1">
    <citation type="submission" date="2018-05" db="EMBL/GenBank/DDBJ databases">
        <title>Genomic Encyclopedia of Type Strains, Phase IV (KMG-V): Genome sequencing to study the core and pangenomes of soil and plant-associated prokaryotes.</title>
        <authorList>
            <person name="Whitman W."/>
        </authorList>
    </citation>
    <scope>NUCLEOTIDE SEQUENCE [LARGE SCALE GENOMIC DNA]</scope>
    <source>
        <strain evidence="1 2">PNA 200-10</strain>
    </source>
</reference>
<dbReference type="AlphaFoldDB" id="A0A2V2B735"/>
<dbReference type="EMBL" id="QGHF01000010">
    <property type="protein sequence ID" value="PWK94520.1"/>
    <property type="molecule type" value="Genomic_DNA"/>
</dbReference>
<protein>
    <submittedName>
        <fullName evidence="1">Uncharacterized protein</fullName>
    </submittedName>
</protein>
<accession>A0A2V2B735</accession>
<dbReference type="RefSeq" id="WP_146198129.1">
    <property type="nucleotide sequence ID" value="NZ_QGHF01000010.1"/>
</dbReference>
<dbReference type="OrthoDB" id="6547575at2"/>
<comment type="caution">
    <text evidence="1">The sequence shown here is derived from an EMBL/GenBank/DDBJ whole genome shotgun (WGS) entry which is preliminary data.</text>
</comment>
<organism evidence="1 2">
    <name type="scientific">Pantoea allii</name>
    <dbReference type="NCBI Taxonomy" id="574096"/>
    <lineage>
        <taxon>Bacteria</taxon>
        <taxon>Pseudomonadati</taxon>
        <taxon>Pseudomonadota</taxon>
        <taxon>Gammaproteobacteria</taxon>
        <taxon>Enterobacterales</taxon>
        <taxon>Erwiniaceae</taxon>
        <taxon>Pantoea</taxon>
    </lineage>
</organism>
<proteinExistence type="predicted"/>
<evidence type="ECO:0000313" key="1">
    <source>
        <dbReference type="EMBL" id="PWK94520.1"/>
    </source>
</evidence>
<gene>
    <name evidence="1" type="ORF">C7431_11014</name>
</gene>
<dbReference type="Proteomes" id="UP000245981">
    <property type="component" value="Unassembled WGS sequence"/>
</dbReference>
<sequence length="87" mass="9782">MMKNVSAPGIPNTQDLPVDAFMDLCDYVWTHGEFLGPSGLSRDDFNGLVVIDEPTEEPDALKVYMRDGWPVAVYEFDIGYTVIRRPS</sequence>
<name>A0A2V2B735_9GAMM</name>